<dbReference type="InterPro" id="IPR004358">
    <property type="entry name" value="Sig_transdc_His_kin-like_C"/>
</dbReference>
<dbReference type="InterPro" id="IPR003661">
    <property type="entry name" value="HisK_dim/P_dom"/>
</dbReference>
<gene>
    <name evidence="7" type="ORF">AHMF7605_05800</name>
</gene>
<dbReference type="PANTHER" id="PTHR43547">
    <property type="entry name" value="TWO-COMPONENT HISTIDINE KINASE"/>
    <property type="match status" value="1"/>
</dbReference>
<reference evidence="7 8" key="1">
    <citation type="submission" date="2018-03" db="EMBL/GenBank/DDBJ databases">
        <title>Adhaeribacter sp. HMF7605 Genome sequencing and assembly.</title>
        <authorList>
            <person name="Kang H."/>
            <person name="Kang J."/>
            <person name="Cha I."/>
            <person name="Kim H."/>
            <person name="Joh K."/>
        </authorList>
    </citation>
    <scope>NUCLEOTIDE SEQUENCE [LARGE SCALE GENOMIC DNA]</scope>
    <source>
        <strain evidence="7 8">HMF7605</strain>
    </source>
</reference>
<dbReference type="PROSITE" id="PS50109">
    <property type="entry name" value="HIS_KIN"/>
    <property type="match status" value="1"/>
</dbReference>
<dbReference type="Pfam" id="PF07494">
    <property type="entry name" value="Reg_prop"/>
    <property type="match status" value="7"/>
</dbReference>
<dbReference type="OrthoDB" id="9797097at2"/>
<dbReference type="CDD" id="cd00082">
    <property type="entry name" value="HisKA"/>
    <property type="match status" value="1"/>
</dbReference>
<accession>A0A2T2YC53</accession>
<keyword evidence="5" id="KW-1133">Transmembrane helix</keyword>
<comment type="caution">
    <text evidence="7">The sequence shown here is derived from an EMBL/GenBank/DDBJ whole genome shotgun (WGS) entry which is preliminary data.</text>
</comment>
<dbReference type="InterPro" id="IPR005467">
    <property type="entry name" value="His_kinase_dom"/>
</dbReference>
<dbReference type="SUPFAM" id="SSF47384">
    <property type="entry name" value="Homodimeric domain of signal transducing histidine kinase"/>
    <property type="match status" value="1"/>
</dbReference>
<protein>
    <recommendedName>
        <fullName evidence="2">histidine kinase</fullName>
        <ecNumber evidence="2">2.7.13.3</ecNumber>
    </recommendedName>
</protein>
<dbReference type="InterPro" id="IPR011123">
    <property type="entry name" value="Y_Y_Y"/>
</dbReference>
<sequence>MKIQLYSKVLLIQLLFTSLISYGQIGQVKFNLVEGMNGISVGKVTGITQDPQGYVWFADQTQRCITRFDGYQMKSYRYNPSNPNSLGGNYPESIWADSAGTIWIGFYGMGLDRFEPETNTFTHYRHNPDDNTSLSNDSVTAILVDHKGIVWIGSYGGLDRLDPITGNFTHYRHHPEDKNSLSNNRIRALYEDRQGTLWIGTGLPWEPKPPEIGGLNRFNRQTESFTRYLHDPQNAHSLIDNNVRAIYEDTRGTFWVGTAGDGLHTMDREKGSFIRHTYNPAQPNQLSRPPVKKSSIYDHITFITEDGAGAIWIGTFLEGITHYDPGTKKLTHYSNDVNSSSGFKDNSGWVSYTSRDGILWVSTQQNNLYRIDPFHKQIPHTNLESRVLALQEEMPGILWVGTENGLKIHDRNKNKIQTFIHDPSNPASISSNIIYSIYKDKSGTMWVGTLNGLSYTQAPNRAFNKYLFQHLNNEIFAGRFVTAIFEDGSRQFWLGTHRGLILMNRNSRMFKYFLHHPKDPTSLSNNYISVIQEDQLKNIWVGTWYGGGVNLFNKQTGKFQRFLAGYTVNSIYEDAFGNIWVGTENGLFRFDEHINKFINFHHSQFDLSTAFVTSIIEDNQKNLWISTLSGIYRLNQKQNEIIVYGKNYGVNTTSLMAAAVYKTKQGELLFGNSNGYFTFYPEKTVNTSQPPSILLTDFKINNLLVKREATSPLKKPLTQSNLIKLQHNQNSFSFYLAGIHYGNPAGNQHFYKLDGYDNTWREAGTDNTIYYPKVPNGSYNLRVKVANNDSLWATKSIRIIILPPWWLTWWAYTVYGLCLIAMGIAFDRYQRKRLIQKEREKARERELEQAHEIEKAYHKLKQTQEQLVQKEKMASLGELTAGIAHEIQNPLNFVNNFSEVSTELIDEIKQETIANHTKEVLAIADDLKQNLEKIHHHGKRADAIVKSMLQHSRSSTGEKELININDLAEENLRLAYHGLRAKDKNFNASLLTDFDKSIYKVEVVPQEIGRVLLNLFNNAFYATQQKKARLNGQYEPEVKVTTRQLDGSIQIRVRDNGMGIPENVQSKIFQPFFTTKPTGQGTGLGLSLSYDIITKGHGGELRVDSKEGEFTEFSIILPRSTKALIV</sequence>
<feature type="domain" description="Histidine kinase" evidence="6">
    <location>
        <begin position="882"/>
        <end position="1121"/>
    </location>
</feature>
<dbReference type="InterPro" id="IPR013783">
    <property type="entry name" value="Ig-like_fold"/>
</dbReference>
<dbReference type="EMBL" id="PYFT01000001">
    <property type="protein sequence ID" value="PSR53073.1"/>
    <property type="molecule type" value="Genomic_DNA"/>
</dbReference>
<dbReference type="InterPro" id="IPR036890">
    <property type="entry name" value="HATPase_C_sf"/>
</dbReference>
<dbReference type="FunFam" id="2.60.40.10:FF:000791">
    <property type="entry name" value="Two-component system sensor histidine kinase/response regulator"/>
    <property type="match status" value="1"/>
</dbReference>
<evidence type="ECO:0000259" key="6">
    <source>
        <dbReference type="PROSITE" id="PS50109"/>
    </source>
</evidence>
<proteinExistence type="predicted"/>
<evidence type="ECO:0000256" key="4">
    <source>
        <dbReference type="SAM" id="Coils"/>
    </source>
</evidence>
<organism evidence="7 8">
    <name type="scientific">Adhaeribacter arboris</name>
    <dbReference type="NCBI Taxonomy" id="2072846"/>
    <lineage>
        <taxon>Bacteria</taxon>
        <taxon>Pseudomonadati</taxon>
        <taxon>Bacteroidota</taxon>
        <taxon>Cytophagia</taxon>
        <taxon>Cytophagales</taxon>
        <taxon>Hymenobacteraceae</taxon>
        <taxon>Adhaeribacter</taxon>
    </lineage>
</organism>
<dbReference type="GO" id="GO:0000155">
    <property type="term" value="F:phosphorelay sensor kinase activity"/>
    <property type="evidence" value="ECO:0007669"/>
    <property type="project" value="InterPro"/>
</dbReference>
<feature type="coiled-coil region" evidence="4">
    <location>
        <begin position="843"/>
        <end position="873"/>
    </location>
</feature>
<evidence type="ECO:0000256" key="3">
    <source>
        <dbReference type="ARBA" id="ARBA00022553"/>
    </source>
</evidence>
<dbReference type="Pfam" id="PF02518">
    <property type="entry name" value="HATPase_c"/>
    <property type="match status" value="1"/>
</dbReference>
<dbReference type="PRINTS" id="PR00344">
    <property type="entry name" value="BCTRLSENSOR"/>
</dbReference>
<evidence type="ECO:0000256" key="2">
    <source>
        <dbReference type="ARBA" id="ARBA00012438"/>
    </source>
</evidence>
<dbReference type="InterPro" id="IPR011110">
    <property type="entry name" value="Reg_prop"/>
</dbReference>
<evidence type="ECO:0000256" key="1">
    <source>
        <dbReference type="ARBA" id="ARBA00000085"/>
    </source>
</evidence>
<dbReference type="Proteomes" id="UP000240357">
    <property type="component" value="Unassembled WGS sequence"/>
</dbReference>
<dbReference type="Gene3D" id="2.60.40.10">
    <property type="entry name" value="Immunoglobulins"/>
    <property type="match status" value="1"/>
</dbReference>
<dbReference type="SUPFAM" id="SSF55874">
    <property type="entry name" value="ATPase domain of HSP90 chaperone/DNA topoisomerase II/histidine kinase"/>
    <property type="match status" value="1"/>
</dbReference>
<keyword evidence="5" id="KW-0812">Transmembrane</keyword>
<name>A0A2T2YC53_9BACT</name>
<feature type="transmembrane region" description="Helical" evidence="5">
    <location>
        <begin position="805"/>
        <end position="826"/>
    </location>
</feature>
<dbReference type="Gene3D" id="1.10.287.130">
    <property type="match status" value="1"/>
</dbReference>
<dbReference type="EC" id="2.7.13.3" evidence="2"/>
<dbReference type="InterPro" id="IPR003594">
    <property type="entry name" value="HATPase_dom"/>
</dbReference>
<evidence type="ECO:0000313" key="7">
    <source>
        <dbReference type="EMBL" id="PSR53073.1"/>
    </source>
</evidence>
<keyword evidence="4" id="KW-0175">Coiled coil</keyword>
<keyword evidence="8" id="KW-1185">Reference proteome</keyword>
<dbReference type="Gene3D" id="2.130.10.10">
    <property type="entry name" value="YVTN repeat-like/Quinoprotein amine dehydrogenase"/>
    <property type="match status" value="3"/>
</dbReference>
<dbReference type="InterPro" id="IPR015943">
    <property type="entry name" value="WD40/YVTN_repeat-like_dom_sf"/>
</dbReference>
<dbReference type="SUPFAM" id="SSF63829">
    <property type="entry name" value="Calcium-dependent phosphotriesterase"/>
    <property type="match status" value="3"/>
</dbReference>
<comment type="catalytic activity">
    <reaction evidence="1">
        <text>ATP + protein L-histidine = ADP + protein N-phospho-L-histidine.</text>
        <dbReference type="EC" id="2.7.13.3"/>
    </reaction>
</comment>
<dbReference type="Pfam" id="PF00512">
    <property type="entry name" value="HisKA"/>
    <property type="match status" value="1"/>
</dbReference>
<dbReference type="InterPro" id="IPR036097">
    <property type="entry name" value="HisK_dim/P_sf"/>
</dbReference>
<dbReference type="SMART" id="SM00388">
    <property type="entry name" value="HisKA"/>
    <property type="match status" value="1"/>
</dbReference>
<dbReference type="Gene3D" id="3.30.565.10">
    <property type="entry name" value="Histidine kinase-like ATPase, C-terminal domain"/>
    <property type="match status" value="1"/>
</dbReference>
<keyword evidence="5" id="KW-0472">Membrane</keyword>
<dbReference type="Pfam" id="PF07495">
    <property type="entry name" value="Y_Y_Y"/>
    <property type="match status" value="1"/>
</dbReference>
<dbReference type="AlphaFoldDB" id="A0A2T2YC53"/>
<keyword evidence="3" id="KW-0597">Phosphoprotein</keyword>
<evidence type="ECO:0000256" key="5">
    <source>
        <dbReference type="SAM" id="Phobius"/>
    </source>
</evidence>
<dbReference type="RefSeq" id="WP_106927334.1">
    <property type="nucleotide sequence ID" value="NZ_PYFT01000001.1"/>
</dbReference>
<dbReference type="PANTHER" id="PTHR43547:SF2">
    <property type="entry name" value="HYBRID SIGNAL TRANSDUCTION HISTIDINE KINASE C"/>
    <property type="match status" value="1"/>
</dbReference>
<dbReference type="SMART" id="SM00387">
    <property type="entry name" value="HATPase_c"/>
    <property type="match status" value="1"/>
</dbReference>
<evidence type="ECO:0000313" key="8">
    <source>
        <dbReference type="Proteomes" id="UP000240357"/>
    </source>
</evidence>